<dbReference type="EMBL" id="BAABDD010000006">
    <property type="protein sequence ID" value="GAA3739102.1"/>
    <property type="molecule type" value="Genomic_DNA"/>
</dbReference>
<name>A0ABP7FG48_9ACTN</name>
<accession>A0ABP7FG48</accession>
<evidence type="ECO:0000256" key="1">
    <source>
        <dbReference type="PROSITE-ProRule" id="PRU00464"/>
    </source>
</evidence>
<dbReference type="Gene3D" id="3.30.428.10">
    <property type="entry name" value="HIT-like"/>
    <property type="match status" value="1"/>
</dbReference>
<dbReference type="Proteomes" id="UP001500908">
    <property type="component" value="Unassembled WGS sequence"/>
</dbReference>
<protein>
    <submittedName>
        <fullName evidence="3">HIT family protein</fullName>
    </submittedName>
</protein>
<evidence type="ECO:0000313" key="3">
    <source>
        <dbReference type="EMBL" id="GAA3739102.1"/>
    </source>
</evidence>
<dbReference type="PANTHER" id="PTHR46648">
    <property type="entry name" value="HIT FAMILY PROTEIN 1"/>
    <property type="match status" value="1"/>
</dbReference>
<evidence type="ECO:0000259" key="2">
    <source>
        <dbReference type="PROSITE" id="PS51084"/>
    </source>
</evidence>
<dbReference type="PROSITE" id="PS51084">
    <property type="entry name" value="HIT_2"/>
    <property type="match status" value="1"/>
</dbReference>
<proteinExistence type="predicted"/>
<dbReference type="PRINTS" id="PR00332">
    <property type="entry name" value="HISTRIAD"/>
</dbReference>
<dbReference type="Pfam" id="PF01230">
    <property type="entry name" value="HIT"/>
    <property type="match status" value="1"/>
</dbReference>
<keyword evidence="4" id="KW-1185">Reference proteome</keyword>
<dbReference type="InterPro" id="IPR036265">
    <property type="entry name" value="HIT-like_sf"/>
</dbReference>
<dbReference type="SUPFAM" id="SSF54197">
    <property type="entry name" value="HIT-like"/>
    <property type="match status" value="1"/>
</dbReference>
<organism evidence="3 4">
    <name type="scientific">Salinactinospora qingdaonensis</name>
    <dbReference type="NCBI Taxonomy" id="702744"/>
    <lineage>
        <taxon>Bacteria</taxon>
        <taxon>Bacillati</taxon>
        <taxon>Actinomycetota</taxon>
        <taxon>Actinomycetes</taxon>
        <taxon>Streptosporangiales</taxon>
        <taxon>Nocardiopsidaceae</taxon>
        <taxon>Salinactinospora</taxon>
    </lineage>
</organism>
<dbReference type="PANTHER" id="PTHR46648:SF1">
    <property type="entry name" value="ADENOSINE 5'-MONOPHOSPHORAMIDASE HNT1"/>
    <property type="match status" value="1"/>
</dbReference>
<evidence type="ECO:0000313" key="4">
    <source>
        <dbReference type="Proteomes" id="UP001500908"/>
    </source>
</evidence>
<reference evidence="4" key="1">
    <citation type="journal article" date="2019" name="Int. J. Syst. Evol. Microbiol.">
        <title>The Global Catalogue of Microorganisms (GCM) 10K type strain sequencing project: providing services to taxonomists for standard genome sequencing and annotation.</title>
        <authorList>
            <consortium name="The Broad Institute Genomics Platform"/>
            <consortium name="The Broad Institute Genome Sequencing Center for Infectious Disease"/>
            <person name="Wu L."/>
            <person name="Ma J."/>
        </authorList>
    </citation>
    <scope>NUCLEOTIDE SEQUENCE [LARGE SCALE GENOMIC DNA]</scope>
    <source>
        <strain evidence="4">JCM 17137</strain>
    </source>
</reference>
<dbReference type="InterPro" id="IPR001310">
    <property type="entry name" value="Histidine_triad_HIT"/>
</dbReference>
<dbReference type="InterPro" id="IPR011146">
    <property type="entry name" value="HIT-like"/>
</dbReference>
<comment type="caution">
    <text evidence="3">The sequence shown here is derived from an EMBL/GenBank/DDBJ whole genome shotgun (WGS) entry which is preliminary data.</text>
</comment>
<feature type="short sequence motif" description="Histidine triad motif" evidence="1">
    <location>
        <begin position="81"/>
        <end position="85"/>
    </location>
</feature>
<sequence length="132" mass="14759">MVHRDERVIAFMDTSPVTPGHVLVAPREHANGLEDLNPHLGAHTWLVAHRVARGLRRSGLRCDGVNILLSDGSAAFQDVFHVHLHVIPRYHRDSFRIEAEWLERDSDMLESDAVAVRAGLRDLMSEGPVVST</sequence>
<feature type="domain" description="HIT" evidence="2">
    <location>
        <begin position="1"/>
        <end position="96"/>
    </location>
</feature>
<gene>
    <name evidence="3" type="ORF">GCM10022402_18700</name>
</gene>